<organism evidence="2 3">
    <name type="scientific">Sandaracinus amylolyticus</name>
    <dbReference type="NCBI Taxonomy" id="927083"/>
    <lineage>
        <taxon>Bacteria</taxon>
        <taxon>Pseudomonadati</taxon>
        <taxon>Myxococcota</taxon>
        <taxon>Polyangia</taxon>
        <taxon>Polyangiales</taxon>
        <taxon>Sandaracinaceae</taxon>
        <taxon>Sandaracinus</taxon>
    </lineage>
</organism>
<dbReference type="STRING" id="927083.DB32_006053"/>
<gene>
    <name evidence="2" type="ORF">DB32_006053</name>
</gene>
<dbReference type="Proteomes" id="UP000034883">
    <property type="component" value="Chromosome"/>
</dbReference>
<accession>A0A0F6SGL5</accession>
<dbReference type="RefSeq" id="WP_053236001.1">
    <property type="nucleotide sequence ID" value="NZ_CP011125.1"/>
</dbReference>
<sequence length="70" mass="7716">MSRARRERRAERAGTPALPAVGTRYRDGHGATWRVAATHADGTPRVTVEAGGLRRTMTLERLAETMERVA</sequence>
<keyword evidence="3" id="KW-1185">Reference proteome</keyword>
<reference evidence="2 3" key="1">
    <citation type="submission" date="2015-03" db="EMBL/GenBank/DDBJ databases">
        <title>Genome assembly of Sandaracinus amylolyticus DSM 53668.</title>
        <authorList>
            <person name="Sharma G."/>
            <person name="Subramanian S."/>
        </authorList>
    </citation>
    <scope>NUCLEOTIDE SEQUENCE [LARGE SCALE GENOMIC DNA]</scope>
    <source>
        <strain evidence="2 3">DSM 53668</strain>
    </source>
</reference>
<dbReference type="EMBL" id="CP011125">
    <property type="protein sequence ID" value="AKF08904.1"/>
    <property type="molecule type" value="Genomic_DNA"/>
</dbReference>
<feature type="region of interest" description="Disordered" evidence="1">
    <location>
        <begin position="1"/>
        <end position="25"/>
    </location>
</feature>
<name>A0A0F6SGL5_9BACT</name>
<proteinExistence type="predicted"/>
<dbReference type="KEGG" id="samy:DB32_006053"/>
<evidence type="ECO:0000313" key="2">
    <source>
        <dbReference type="EMBL" id="AKF08904.1"/>
    </source>
</evidence>
<evidence type="ECO:0000313" key="3">
    <source>
        <dbReference type="Proteomes" id="UP000034883"/>
    </source>
</evidence>
<dbReference type="AlphaFoldDB" id="A0A0F6SGL5"/>
<protein>
    <submittedName>
        <fullName evidence="2">Uncharacterized protein</fullName>
    </submittedName>
</protein>
<evidence type="ECO:0000256" key="1">
    <source>
        <dbReference type="SAM" id="MobiDB-lite"/>
    </source>
</evidence>